<dbReference type="InterPro" id="IPR006015">
    <property type="entry name" value="Universal_stress_UspA"/>
</dbReference>
<evidence type="ECO:0000313" key="3">
    <source>
        <dbReference type="EMBL" id="RNG17915.1"/>
    </source>
</evidence>
<accession>A0A3M8VN99</accession>
<dbReference type="Proteomes" id="UP000275401">
    <property type="component" value="Unassembled WGS sequence"/>
</dbReference>
<organism evidence="3 4">
    <name type="scientific">Streptomyces botrytidirepellens</name>
    <dbReference type="NCBI Taxonomy" id="2486417"/>
    <lineage>
        <taxon>Bacteria</taxon>
        <taxon>Bacillati</taxon>
        <taxon>Actinomycetota</taxon>
        <taxon>Actinomycetes</taxon>
        <taxon>Kitasatosporales</taxon>
        <taxon>Streptomycetaceae</taxon>
        <taxon>Streptomyces</taxon>
    </lineage>
</organism>
<evidence type="ECO:0000256" key="1">
    <source>
        <dbReference type="ARBA" id="ARBA00008791"/>
    </source>
</evidence>
<sequence>MTVMTAVAEGREGDQALAAGIAEARLLGTDLVVVNLRLSALDHSGLPEDVTITLVERSGPGDRDPVDAVLDEIEARPGIDRLVIGIRRRSPVGKAFLGSVSQRLLLQSPVPVVAVKPPADRSP</sequence>
<reference evidence="3 4" key="1">
    <citation type="submission" date="2018-11" db="EMBL/GenBank/DDBJ databases">
        <title>The Potential of Streptomyces as Biocontrol Agents against the Tomato grey mould, Botrytis cinerea (Gray mold) Frontiers in Microbiology.</title>
        <authorList>
            <person name="Li D."/>
        </authorList>
    </citation>
    <scope>NUCLEOTIDE SEQUENCE [LARGE SCALE GENOMIC DNA]</scope>
    <source>
        <strain evidence="3 4">NEAU-LD23</strain>
    </source>
</reference>
<dbReference type="RefSeq" id="WP_123104450.1">
    <property type="nucleotide sequence ID" value="NZ_RIBZ01000324.1"/>
</dbReference>
<protein>
    <submittedName>
        <fullName evidence="3">Universal stress protein</fullName>
    </submittedName>
</protein>
<dbReference type="PRINTS" id="PR01438">
    <property type="entry name" value="UNVRSLSTRESS"/>
</dbReference>
<comment type="caution">
    <text evidence="3">The sequence shown here is derived from an EMBL/GenBank/DDBJ whole genome shotgun (WGS) entry which is preliminary data.</text>
</comment>
<dbReference type="EMBL" id="RIBZ01000324">
    <property type="protein sequence ID" value="RNG17915.1"/>
    <property type="molecule type" value="Genomic_DNA"/>
</dbReference>
<dbReference type="AlphaFoldDB" id="A0A3M8VN99"/>
<evidence type="ECO:0000313" key="4">
    <source>
        <dbReference type="Proteomes" id="UP000275401"/>
    </source>
</evidence>
<evidence type="ECO:0000259" key="2">
    <source>
        <dbReference type="Pfam" id="PF00582"/>
    </source>
</evidence>
<dbReference type="SUPFAM" id="SSF52402">
    <property type="entry name" value="Adenine nucleotide alpha hydrolases-like"/>
    <property type="match status" value="1"/>
</dbReference>
<feature type="domain" description="UspA" evidence="2">
    <location>
        <begin position="65"/>
        <end position="116"/>
    </location>
</feature>
<comment type="similarity">
    <text evidence="1">Belongs to the universal stress protein A family.</text>
</comment>
<dbReference type="Pfam" id="PF00582">
    <property type="entry name" value="Usp"/>
    <property type="match status" value="1"/>
</dbReference>
<proteinExistence type="inferred from homology"/>
<gene>
    <name evidence="3" type="ORF">EEJ42_28775</name>
</gene>
<name>A0A3M8VN99_9ACTN</name>
<dbReference type="InterPro" id="IPR006016">
    <property type="entry name" value="UspA"/>
</dbReference>
<keyword evidence="4" id="KW-1185">Reference proteome</keyword>
<dbReference type="Gene3D" id="3.40.50.12370">
    <property type="match status" value="1"/>
</dbReference>